<dbReference type="RefSeq" id="XP_015605846.1">
    <property type="nucleotide sequence ID" value="XM_015750360.2"/>
</dbReference>
<keyword evidence="1" id="KW-1133">Transmembrane helix</keyword>
<dbReference type="AlphaFoldDB" id="A0AAJ7CB41"/>
<evidence type="ECO:0000313" key="3">
    <source>
        <dbReference type="RefSeq" id="XP_015605846.1"/>
    </source>
</evidence>
<name>A0AAJ7CB41_CEPCN</name>
<organism evidence="2 3">
    <name type="scientific">Cephus cinctus</name>
    <name type="common">Wheat stem sawfly</name>
    <dbReference type="NCBI Taxonomy" id="211228"/>
    <lineage>
        <taxon>Eukaryota</taxon>
        <taxon>Metazoa</taxon>
        <taxon>Ecdysozoa</taxon>
        <taxon>Arthropoda</taxon>
        <taxon>Hexapoda</taxon>
        <taxon>Insecta</taxon>
        <taxon>Pterygota</taxon>
        <taxon>Neoptera</taxon>
        <taxon>Endopterygota</taxon>
        <taxon>Hymenoptera</taxon>
        <taxon>Cephoidea</taxon>
        <taxon>Cephidae</taxon>
        <taxon>Cephus</taxon>
    </lineage>
</organism>
<sequence>MKMAKDESGDLLPDKDATKSFYAKYEPKEIMGRFIALSNSSSILFISLLEKNLKRFRQQWKEEDRR</sequence>
<reference evidence="3 4" key="1">
    <citation type="submission" date="2025-04" db="UniProtKB">
        <authorList>
            <consortium name="RefSeq"/>
        </authorList>
    </citation>
    <scope>IDENTIFICATION</scope>
</reference>
<keyword evidence="1" id="KW-0812">Transmembrane</keyword>
<proteinExistence type="predicted"/>
<feature type="transmembrane region" description="Helical" evidence="1">
    <location>
        <begin position="30"/>
        <end position="49"/>
    </location>
</feature>
<evidence type="ECO:0000256" key="1">
    <source>
        <dbReference type="SAM" id="Phobius"/>
    </source>
</evidence>
<evidence type="ECO:0000313" key="4">
    <source>
        <dbReference type="RefSeq" id="XP_015605847.1"/>
    </source>
</evidence>
<dbReference type="Proteomes" id="UP000694920">
    <property type="component" value="Unplaced"/>
</dbReference>
<dbReference type="RefSeq" id="XP_015605847.1">
    <property type="nucleotide sequence ID" value="XM_015750361.2"/>
</dbReference>
<dbReference type="GeneID" id="107272826"/>
<keyword evidence="2" id="KW-1185">Reference proteome</keyword>
<protein>
    <submittedName>
        <fullName evidence="3 4">Uncharacterized protein LOC107272826 isoform X5</fullName>
    </submittedName>
</protein>
<evidence type="ECO:0000313" key="2">
    <source>
        <dbReference type="Proteomes" id="UP000694920"/>
    </source>
</evidence>
<keyword evidence="1" id="KW-0472">Membrane</keyword>
<accession>A0AAJ7CB41</accession>
<gene>
    <name evidence="3 4" type="primary">LOC107272826</name>
</gene>